<feature type="domain" description="ParB-like N-terminal" evidence="3">
    <location>
        <begin position="68"/>
        <end position="158"/>
    </location>
</feature>
<feature type="compositionally biased region" description="Polar residues" evidence="2">
    <location>
        <begin position="17"/>
        <end position="30"/>
    </location>
</feature>
<gene>
    <name evidence="4" type="ORF">CAGGBEG34_40035</name>
</gene>
<dbReference type="InterPro" id="IPR050336">
    <property type="entry name" value="Chromosome_partition/occlusion"/>
</dbReference>
<name>G2JBN4_9BURK</name>
<dbReference type="RefSeq" id="WP_006683246.1">
    <property type="nucleotide sequence ID" value="NZ_CAFB01000069.1"/>
</dbReference>
<dbReference type="GO" id="GO:0007059">
    <property type="term" value="P:chromosome segregation"/>
    <property type="evidence" value="ECO:0007669"/>
    <property type="project" value="TreeGrafter"/>
</dbReference>
<dbReference type="SUPFAM" id="SSF109709">
    <property type="entry name" value="KorB DNA-binding domain-like"/>
    <property type="match status" value="1"/>
</dbReference>
<dbReference type="NCBIfam" id="TIGR00180">
    <property type="entry name" value="parB_part"/>
    <property type="match status" value="1"/>
</dbReference>
<dbReference type="eggNOG" id="COG1475">
    <property type="taxonomic scope" value="Bacteria"/>
</dbReference>
<dbReference type="PANTHER" id="PTHR33375">
    <property type="entry name" value="CHROMOSOME-PARTITIONING PROTEIN PARB-RELATED"/>
    <property type="match status" value="1"/>
</dbReference>
<dbReference type="InterPro" id="IPR036086">
    <property type="entry name" value="ParB/Sulfiredoxin_sf"/>
</dbReference>
<dbReference type="EMBL" id="CAFB01000069">
    <property type="protein sequence ID" value="CCD30188.1"/>
    <property type="molecule type" value="Genomic_DNA"/>
</dbReference>
<accession>G2JBN4</accession>
<dbReference type="SUPFAM" id="SSF110849">
    <property type="entry name" value="ParB/Sulfiredoxin"/>
    <property type="match status" value="1"/>
</dbReference>
<protein>
    <submittedName>
        <fullName evidence="4">Putative ParB-like partition protein</fullName>
    </submittedName>
</protein>
<dbReference type="OrthoDB" id="8702972at2"/>
<dbReference type="STRING" id="1070319.CAGGBEG34_40035"/>
<sequence>MAKLRRSEEREKDLQRLTASAGINAQSKNQPIDIKISRPPAAEGSKSLDEALAHAQRYDTDTSSINKSRIPISKLRDSPYQPRMTYPEEEIQELSTSMNNVGQQEPIRVRSLDGNIFELLDGHRRKRAASLAGWEALDAIVEEKTDRDAHIAVMTSVETRKGLSEWERAKMYKAALDGGIVKNQSALSELLACTRARVTQVLTVYKLPEDILTLFETHTSQVTKRLVLTTAELFQEHPNEAILITSAVKRVLVDDSPVSSLKSWVKQQLSRQQQSMAARPEASMVVDASGRAVFNIKTHSNGGVVVNTGKGVSIQQEQLQNLIVSALKEHLCKLPNTTSSSIDEESN</sequence>
<dbReference type="Proteomes" id="UP000054051">
    <property type="component" value="Unassembled WGS sequence"/>
</dbReference>
<evidence type="ECO:0000256" key="2">
    <source>
        <dbReference type="SAM" id="MobiDB-lite"/>
    </source>
</evidence>
<evidence type="ECO:0000313" key="4">
    <source>
        <dbReference type="EMBL" id="CCD30188.1"/>
    </source>
</evidence>
<dbReference type="InterPro" id="IPR004437">
    <property type="entry name" value="ParB/RepB/Spo0J"/>
</dbReference>
<evidence type="ECO:0000256" key="1">
    <source>
        <dbReference type="ARBA" id="ARBA00006295"/>
    </source>
</evidence>
<dbReference type="GO" id="GO:0005694">
    <property type="term" value="C:chromosome"/>
    <property type="evidence" value="ECO:0007669"/>
    <property type="project" value="TreeGrafter"/>
</dbReference>
<dbReference type="Gene3D" id="3.90.1530.10">
    <property type="entry name" value="Conserved hypothetical protein from pyrococcus furiosus pfu- 392566-001, ParB domain"/>
    <property type="match status" value="1"/>
</dbReference>
<dbReference type="Pfam" id="PF02195">
    <property type="entry name" value="ParB_N"/>
    <property type="match status" value="1"/>
</dbReference>
<reference evidence="4 5" key="1">
    <citation type="submission" date="2011-08" db="EMBL/GenBank/DDBJ databases">
        <title>The genome of the obligate endobacterium of an arbuscular mycorrhizal fungus reveals an interphylum network of nutritional interactions.</title>
        <authorList>
            <person name="Ghignone S."/>
            <person name="Salvioli A."/>
            <person name="Anca I."/>
            <person name="Lumini E."/>
            <person name="Ortu G."/>
            <person name="Petiti L."/>
            <person name="Cruveiller S."/>
            <person name="Bianciotto V."/>
            <person name="Piffanelli P."/>
            <person name="Lanfranco L."/>
            <person name="Bonfante P."/>
        </authorList>
    </citation>
    <scope>NUCLEOTIDE SEQUENCE [LARGE SCALE GENOMIC DNA]</scope>
    <source>
        <strain evidence="4 5">BEG34</strain>
    </source>
</reference>
<dbReference type="SMART" id="SM00470">
    <property type="entry name" value="ParB"/>
    <property type="match status" value="1"/>
</dbReference>
<dbReference type="AlphaFoldDB" id="G2JBN4"/>
<organism evidence="4 5">
    <name type="scientific">Candidatus Glomeribacter gigasporarum BEG34</name>
    <dbReference type="NCBI Taxonomy" id="1070319"/>
    <lineage>
        <taxon>Bacteria</taxon>
        <taxon>Pseudomonadati</taxon>
        <taxon>Pseudomonadota</taxon>
        <taxon>Betaproteobacteria</taxon>
        <taxon>Burkholderiales</taxon>
        <taxon>Burkholderiaceae</taxon>
        <taxon>Candidatus Glomeribacter</taxon>
    </lineage>
</organism>
<feature type="compositionally biased region" description="Basic and acidic residues" evidence="2">
    <location>
        <begin position="1"/>
        <end position="15"/>
    </location>
</feature>
<dbReference type="GO" id="GO:0003677">
    <property type="term" value="F:DNA binding"/>
    <property type="evidence" value="ECO:0007669"/>
    <property type="project" value="InterPro"/>
</dbReference>
<dbReference type="PANTHER" id="PTHR33375:SF1">
    <property type="entry name" value="CHROMOSOME-PARTITIONING PROTEIN PARB-RELATED"/>
    <property type="match status" value="1"/>
</dbReference>
<feature type="region of interest" description="Disordered" evidence="2">
    <location>
        <begin position="1"/>
        <end position="49"/>
    </location>
</feature>
<comment type="caution">
    <text evidence="4">The sequence shown here is derived from an EMBL/GenBank/DDBJ whole genome shotgun (WGS) entry which is preliminary data.</text>
</comment>
<dbReference type="InterPro" id="IPR003115">
    <property type="entry name" value="ParB_N"/>
</dbReference>
<dbReference type="Gene3D" id="1.10.10.2830">
    <property type="match status" value="1"/>
</dbReference>
<evidence type="ECO:0000259" key="3">
    <source>
        <dbReference type="SMART" id="SM00470"/>
    </source>
</evidence>
<keyword evidence="5" id="KW-1185">Reference proteome</keyword>
<proteinExistence type="inferred from homology"/>
<comment type="similarity">
    <text evidence="1">Belongs to the ParB family.</text>
</comment>
<evidence type="ECO:0000313" key="5">
    <source>
        <dbReference type="Proteomes" id="UP000054051"/>
    </source>
</evidence>